<dbReference type="PANTHER" id="PTHR16023:SF0">
    <property type="entry name" value="PROTEIN VAC14 HOMOLOG"/>
    <property type="match status" value="1"/>
</dbReference>
<evidence type="ECO:0000256" key="2">
    <source>
        <dbReference type="ARBA" id="ARBA00010225"/>
    </source>
</evidence>
<dbReference type="InterPro" id="IPR026825">
    <property type="entry name" value="Vac14"/>
</dbReference>
<dbReference type="Gene3D" id="1.25.10.10">
    <property type="entry name" value="Leucine-rich Repeat Variant"/>
    <property type="match status" value="2"/>
</dbReference>
<dbReference type="InterPro" id="IPR011989">
    <property type="entry name" value="ARM-like"/>
</dbReference>
<evidence type="ECO:0000256" key="4">
    <source>
        <dbReference type="ARBA" id="ARBA00023136"/>
    </source>
</evidence>
<keyword evidence="3" id="KW-0677">Repeat</keyword>
<dbReference type="InterPro" id="IPR016024">
    <property type="entry name" value="ARM-type_fold"/>
</dbReference>
<protein>
    <recommendedName>
        <fullName evidence="5">Vacuolar protein 14 C-terminal Fig4-binding domain-containing protein</fullName>
    </recommendedName>
</protein>
<dbReference type="OMA" id="MYQHASA"/>
<keyword evidence="7" id="KW-1185">Reference proteome</keyword>
<sequence>MASEESPLTASVRSNLCDKSSDKRKQAALDIEIAVRHALRGSAHSAQLSMLDTALYAVAFGSSATVLGGSYLGAAHEQVARLIRCLAIEFCGTAFPSRRKGGLMGLASVAIALEHRPAQLHVAQLVDPVLTCFSDEDAGVRYSACEAFYNITKVARGGILPQLLAVFDGLCRLYTDVDQSVKDGAQCLDRLVRDVVTECRDFDYSKFIPLLTARIRVLNPSVRQLVLGWIVLLDTLPQVDMIVYLPQYLEGLFGILASDNRDIRHNAEVCLAELLDEIRGSATERPARAQRAVADAASTVARCCRAGERRPEDNYVRLMALHWLLEFVKLQVDLESTVPAAAAAAVAAAAGDAARFTGNAVSEEIYQCHPSVRLRLACWLPPRAAVDQHQDSVQAAESSTSSGSSGLRQLIPELLSGALYCLDDGEGEIRQNAQQANAALQDAAKGLCSDLPVEAISRVLLDAMSEGVAGQERSQEVLLKCFGWAELLLNQCPVQVLERGVRDELLDTALAALLRPEDEVASASLRLIARLAAPSDDSAGQADNEPAAGAESDNNFFGVPRFLTQLTAVVTTAGAESGDRDDLFGRMCKRLFGLLADRPSLLSSRGELVVRRLCDGVDAERFFATAARAVVAEKDPVFARRLVQVLNRGLWLTGRETRKLRAKLRAEADLSGDALSGSGEPLAMVLLSAWLHCPVSALALCLWMNWFELAAELALRLAEGRQAELGQAELQAQLTEFVELLDSPVFTSVRLQLLEAQHRPELLKAVLRLVALLPEDRSLGARLQLVETGLLLDKVTSQPGPSKERACPAEATLLLSRFDEVSTAHRWQACVL</sequence>
<keyword evidence="4" id="KW-0472">Membrane</keyword>
<dbReference type="Proteomes" id="UP000654075">
    <property type="component" value="Unassembled WGS sequence"/>
</dbReference>
<gene>
    <name evidence="6" type="ORF">PGLA1383_LOCUS30009</name>
</gene>
<dbReference type="OrthoDB" id="5574975at2759"/>
<accession>A0A813FEX2</accession>
<dbReference type="SUPFAM" id="SSF48371">
    <property type="entry name" value="ARM repeat"/>
    <property type="match status" value="1"/>
</dbReference>
<evidence type="ECO:0000313" key="7">
    <source>
        <dbReference type="Proteomes" id="UP000654075"/>
    </source>
</evidence>
<organism evidence="6 7">
    <name type="scientific">Polarella glacialis</name>
    <name type="common">Dinoflagellate</name>
    <dbReference type="NCBI Taxonomy" id="89957"/>
    <lineage>
        <taxon>Eukaryota</taxon>
        <taxon>Sar</taxon>
        <taxon>Alveolata</taxon>
        <taxon>Dinophyceae</taxon>
        <taxon>Suessiales</taxon>
        <taxon>Suessiaceae</taxon>
        <taxon>Polarella</taxon>
    </lineage>
</organism>
<dbReference type="PANTHER" id="PTHR16023">
    <property type="entry name" value="TAX1 BINDING PROTEIN-RELATED"/>
    <property type="match status" value="1"/>
</dbReference>
<proteinExistence type="inferred from homology"/>
<dbReference type="Pfam" id="PF11916">
    <property type="entry name" value="Vac14_Fig4_bd"/>
    <property type="match status" value="1"/>
</dbReference>
<comment type="similarity">
    <text evidence="2">Belongs to the VAC14 family.</text>
</comment>
<dbReference type="EMBL" id="CAJNNV010025097">
    <property type="protein sequence ID" value="CAE8612214.1"/>
    <property type="molecule type" value="Genomic_DNA"/>
</dbReference>
<comment type="caution">
    <text evidence="6">The sequence shown here is derived from an EMBL/GenBank/DDBJ whole genome shotgun (WGS) entry which is preliminary data.</text>
</comment>
<comment type="subcellular location">
    <subcellularLocation>
        <location evidence="1">Endomembrane system</location>
    </subcellularLocation>
</comment>
<reference evidence="6" key="1">
    <citation type="submission" date="2021-02" db="EMBL/GenBank/DDBJ databases">
        <authorList>
            <person name="Dougan E. K."/>
            <person name="Rhodes N."/>
            <person name="Thang M."/>
            <person name="Chan C."/>
        </authorList>
    </citation>
    <scope>NUCLEOTIDE SEQUENCE</scope>
</reference>
<dbReference type="Pfam" id="PF12755">
    <property type="entry name" value="Vac14_Fab1_bd"/>
    <property type="match status" value="1"/>
</dbReference>
<evidence type="ECO:0000259" key="5">
    <source>
        <dbReference type="Pfam" id="PF11916"/>
    </source>
</evidence>
<dbReference type="AlphaFoldDB" id="A0A813FEX2"/>
<dbReference type="InterPro" id="IPR021841">
    <property type="entry name" value="VAC14_Fig4p-bd"/>
</dbReference>
<dbReference type="GO" id="GO:0010008">
    <property type="term" value="C:endosome membrane"/>
    <property type="evidence" value="ECO:0007669"/>
    <property type="project" value="TreeGrafter"/>
</dbReference>
<evidence type="ECO:0000313" key="6">
    <source>
        <dbReference type="EMBL" id="CAE8612214.1"/>
    </source>
</evidence>
<name>A0A813FEX2_POLGL</name>
<dbReference type="GO" id="GO:0070772">
    <property type="term" value="C:PAS complex"/>
    <property type="evidence" value="ECO:0007669"/>
    <property type="project" value="InterPro"/>
</dbReference>
<feature type="domain" description="Vacuolar protein 14 C-terminal Fig4-binding" evidence="5">
    <location>
        <begin position="600"/>
        <end position="777"/>
    </location>
</feature>
<evidence type="ECO:0000256" key="3">
    <source>
        <dbReference type="ARBA" id="ARBA00022737"/>
    </source>
</evidence>
<evidence type="ECO:0000256" key="1">
    <source>
        <dbReference type="ARBA" id="ARBA00004308"/>
    </source>
</evidence>
<dbReference type="GO" id="GO:0006661">
    <property type="term" value="P:phosphatidylinositol biosynthetic process"/>
    <property type="evidence" value="ECO:0007669"/>
    <property type="project" value="InterPro"/>
</dbReference>